<dbReference type="EMBL" id="LLZU01000011">
    <property type="protein sequence ID" value="KRV49667.1"/>
    <property type="molecule type" value="Genomic_DNA"/>
</dbReference>
<name>A0A0T6LU72_WENVI</name>
<evidence type="ECO:0000313" key="2">
    <source>
        <dbReference type="EMBL" id="KRV49667.1"/>
    </source>
</evidence>
<comment type="caution">
    <text evidence="2">The sequence shown here is derived from an EMBL/GenBank/DDBJ whole genome shotgun (WGS) entry which is preliminary data.</text>
</comment>
<evidence type="ECO:0000313" key="3">
    <source>
        <dbReference type="Proteomes" id="UP000050867"/>
    </source>
</evidence>
<dbReference type="STRING" id="76728.AQ490_20365"/>
<feature type="region of interest" description="Disordered" evidence="1">
    <location>
        <begin position="26"/>
        <end position="120"/>
    </location>
</feature>
<proteinExistence type="predicted"/>
<dbReference type="AlphaFoldDB" id="A0A0T6LU72"/>
<protein>
    <submittedName>
        <fullName evidence="2">Uncharacterized protein</fullName>
    </submittedName>
</protein>
<dbReference type="Proteomes" id="UP000050867">
    <property type="component" value="Unassembled WGS sequence"/>
</dbReference>
<keyword evidence="3" id="KW-1185">Reference proteome</keyword>
<gene>
    <name evidence="2" type="ORF">AQ490_20365</name>
</gene>
<feature type="compositionally biased region" description="Gly residues" evidence="1">
    <location>
        <begin position="30"/>
        <end position="40"/>
    </location>
</feature>
<sequence>MTTAAAAPTRRGEVVEHVIGVVRVRCSTPGGRGSPEGAGGHRVATESGPTGSEGKEWGIVRGTTGAPPGPAGEDRPGAGDGASRSGNVGTDSHVEEGVDTEGDDVRDAGLPPEPGATGNAEVDAVLGRLARAAGNVGVYEDVHQSLRGILAALDPPPGPTPNRS</sequence>
<reference evidence="2 3" key="1">
    <citation type="submission" date="2015-10" db="EMBL/GenBank/DDBJ databases">
        <title>Draft genome sequence of pyrrolomycin-producing Streptomyces vitaminophilus.</title>
        <authorList>
            <person name="Graham D.E."/>
            <person name="Mahan K.M."/>
            <person name="Klingeman D.M."/>
            <person name="Hettich R.L."/>
            <person name="Parry R.J."/>
        </authorList>
    </citation>
    <scope>NUCLEOTIDE SEQUENCE [LARGE SCALE GENOMIC DNA]</scope>
    <source>
        <strain evidence="2 3">ATCC 31673</strain>
    </source>
</reference>
<organism evidence="2 3">
    <name type="scientific">Wenjunlia vitaminophila</name>
    <name type="common">Streptomyces vitaminophilus</name>
    <dbReference type="NCBI Taxonomy" id="76728"/>
    <lineage>
        <taxon>Bacteria</taxon>
        <taxon>Bacillati</taxon>
        <taxon>Actinomycetota</taxon>
        <taxon>Actinomycetes</taxon>
        <taxon>Kitasatosporales</taxon>
        <taxon>Streptomycetaceae</taxon>
        <taxon>Wenjunlia</taxon>
    </lineage>
</organism>
<accession>A0A0T6LU72</accession>
<evidence type="ECO:0000256" key="1">
    <source>
        <dbReference type="SAM" id="MobiDB-lite"/>
    </source>
</evidence>